<dbReference type="AlphaFoldDB" id="A0A152A8V9"/>
<feature type="transmembrane region" description="Helical" evidence="10">
    <location>
        <begin position="271"/>
        <end position="294"/>
    </location>
</feature>
<evidence type="ECO:0000313" key="12">
    <source>
        <dbReference type="Proteomes" id="UP000076078"/>
    </source>
</evidence>
<accession>A0A152A8V9</accession>
<dbReference type="OrthoDB" id="434092at2759"/>
<dbReference type="GO" id="GO:0019367">
    <property type="term" value="P:fatty acid elongation, saturated fatty acid"/>
    <property type="evidence" value="ECO:0007669"/>
    <property type="project" value="TreeGrafter"/>
</dbReference>
<gene>
    <name evidence="11" type="ORF">DLAC_00112</name>
</gene>
<evidence type="ECO:0000256" key="7">
    <source>
        <dbReference type="ARBA" id="ARBA00023098"/>
    </source>
</evidence>
<comment type="catalytic activity">
    <reaction evidence="10">
        <text>an acyl-CoA + malonyl-CoA + H(+) = a 3-oxoacyl-CoA + CO2 + CoA</text>
        <dbReference type="Rhea" id="RHEA:50252"/>
        <dbReference type="ChEBI" id="CHEBI:15378"/>
        <dbReference type="ChEBI" id="CHEBI:16526"/>
        <dbReference type="ChEBI" id="CHEBI:57287"/>
        <dbReference type="ChEBI" id="CHEBI:57384"/>
        <dbReference type="ChEBI" id="CHEBI:58342"/>
        <dbReference type="ChEBI" id="CHEBI:90726"/>
    </reaction>
    <physiologicalReaction direction="left-to-right" evidence="10">
        <dbReference type="Rhea" id="RHEA:50253"/>
    </physiologicalReaction>
</comment>
<dbReference type="GO" id="GO:0005789">
    <property type="term" value="C:endoplasmic reticulum membrane"/>
    <property type="evidence" value="ECO:0007669"/>
    <property type="project" value="TreeGrafter"/>
</dbReference>
<comment type="similarity">
    <text evidence="10">Belongs to the ELO family.</text>
</comment>
<dbReference type="STRING" id="361077.A0A152A8V9"/>
<evidence type="ECO:0000256" key="5">
    <source>
        <dbReference type="ARBA" id="ARBA00022832"/>
    </source>
</evidence>
<keyword evidence="6 10" id="KW-1133">Transmembrane helix</keyword>
<evidence type="ECO:0000256" key="8">
    <source>
        <dbReference type="ARBA" id="ARBA00023136"/>
    </source>
</evidence>
<evidence type="ECO:0000256" key="4">
    <source>
        <dbReference type="ARBA" id="ARBA00022692"/>
    </source>
</evidence>
<keyword evidence="8 10" id="KW-0472">Membrane</keyword>
<proteinExistence type="inferred from homology"/>
<comment type="caution">
    <text evidence="11">The sequence shown here is derived from an EMBL/GenBank/DDBJ whole genome shotgun (WGS) entry which is preliminary data.</text>
</comment>
<evidence type="ECO:0000256" key="1">
    <source>
        <dbReference type="ARBA" id="ARBA00004141"/>
    </source>
</evidence>
<evidence type="ECO:0000256" key="6">
    <source>
        <dbReference type="ARBA" id="ARBA00022989"/>
    </source>
</evidence>
<reference evidence="11 12" key="1">
    <citation type="submission" date="2015-12" db="EMBL/GenBank/DDBJ databases">
        <title>Dictyostelia acquired genes for synthesis and detection of signals that induce cell-type specialization by lateral gene transfer from prokaryotes.</title>
        <authorList>
            <person name="Gloeckner G."/>
            <person name="Schaap P."/>
        </authorList>
    </citation>
    <scope>NUCLEOTIDE SEQUENCE [LARGE SCALE GENOMIC DNA]</scope>
    <source>
        <strain evidence="11 12">TK</strain>
    </source>
</reference>
<evidence type="ECO:0000256" key="9">
    <source>
        <dbReference type="ARBA" id="ARBA00023160"/>
    </source>
</evidence>
<dbReference type="Pfam" id="PF01151">
    <property type="entry name" value="ELO"/>
    <property type="match status" value="1"/>
</dbReference>
<evidence type="ECO:0000256" key="3">
    <source>
        <dbReference type="ARBA" id="ARBA00022679"/>
    </source>
</evidence>
<dbReference type="GO" id="GO:0034626">
    <property type="term" value="P:fatty acid elongation, polyunsaturated fatty acid"/>
    <property type="evidence" value="ECO:0007669"/>
    <property type="project" value="TreeGrafter"/>
</dbReference>
<comment type="subcellular location">
    <subcellularLocation>
        <location evidence="1">Membrane</location>
        <topology evidence="1">Multi-pass membrane protein</topology>
    </subcellularLocation>
</comment>
<evidence type="ECO:0000256" key="2">
    <source>
        <dbReference type="ARBA" id="ARBA00022516"/>
    </source>
</evidence>
<dbReference type="GO" id="GO:0009922">
    <property type="term" value="F:fatty acid elongase activity"/>
    <property type="evidence" value="ECO:0007669"/>
    <property type="project" value="InterPro"/>
</dbReference>
<dbReference type="EC" id="2.3.1.-" evidence="10"/>
<dbReference type="GO" id="GO:0030148">
    <property type="term" value="P:sphingolipid biosynthetic process"/>
    <property type="evidence" value="ECO:0007669"/>
    <property type="project" value="TreeGrafter"/>
</dbReference>
<feature type="transmembrane region" description="Helical" evidence="10">
    <location>
        <begin position="173"/>
        <end position="192"/>
    </location>
</feature>
<feature type="transmembrane region" description="Helical" evidence="10">
    <location>
        <begin position="103"/>
        <end position="125"/>
    </location>
</feature>
<organism evidence="11 12">
    <name type="scientific">Tieghemostelium lacteum</name>
    <name type="common">Slime mold</name>
    <name type="synonym">Dictyostelium lacteum</name>
    <dbReference type="NCBI Taxonomy" id="361077"/>
    <lineage>
        <taxon>Eukaryota</taxon>
        <taxon>Amoebozoa</taxon>
        <taxon>Evosea</taxon>
        <taxon>Eumycetozoa</taxon>
        <taxon>Dictyostelia</taxon>
        <taxon>Dictyosteliales</taxon>
        <taxon>Raperosteliaceae</taxon>
        <taxon>Tieghemostelium</taxon>
    </lineage>
</organism>
<evidence type="ECO:0000313" key="11">
    <source>
        <dbReference type="EMBL" id="KYR02659.1"/>
    </source>
</evidence>
<dbReference type="Proteomes" id="UP000076078">
    <property type="component" value="Unassembled WGS sequence"/>
</dbReference>
<keyword evidence="9 10" id="KW-0275">Fatty acid biosynthesis</keyword>
<keyword evidence="5 10" id="KW-0276">Fatty acid metabolism</keyword>
<name>A0A152A8V9_TIELA</name>
<keyword evidence="4 10" id="KW-0812">Transmembrane</keyword>
<feature type="transmembrane region" description="Helical" evidence="10">
    <location>
        <begin position="198"/>
        <end position="218"/>
    </location>
</feature>
<protein>
    <recommendedName>
        <fullName evidence="10">Elongation of fatty acids protein</fullName>
        <ecNumber evidence="10">2.3.1.-</ecNumber>
    </recommendedName>
</protein>
<dbReference type="GO" id="GO:0042761">
    <property type="term" value="P:very long-chain fatty acid biosynthetic process"/>
    <property type="evidence" value="ECO:0007669"/>
    <property type="project" value="TreeGrafter"/>
</dbReference>
<keyword evidence="2 10" id="KW-0444">Lipid biosynthesis</keyword>
<keyword evidence="3 10" id="KW-0808">Transferase</keyword>
<feature type="transmembrane region" description="Helical" evidence="10">
    <location>
        <begin position="63"/>
        <end position="82"/>
    </location>
</feature>
<dbReference type="PANTHER" id="PTHR11157">
    <property type="entry name" value="FATTY ACID ACYL TRANSFERASE-RELATED"/>
    <property type="match status" value="1"/>
</dbReference>
<dbReference type="OMA" id="WIFCFPP"/>
<dbReference type="GO" id="GO:0034625">
    <property type="term" value="P:fatty acid elongation, monounsaturated fatty acid"/>
    <property type="evidence" value="ECO:0007669"/>
    <property type="project" value="TreeGrafter"/>
</dbReference>
<feature type="transmembrane region" description="Helical" evidence="10">
    <location>
        <begin position="145"/>
        <end position="161"/>
    </location>
</feature>
<dbReference type="InParanoid" id="A0A152A8V9"/>
<evidence type="ECO:0000256" key="10">
    <source>
        <dbReference type="RuleBase" id="RU361115"/>
    </source>
</evidence>
<sequence>MTAITTNFQSLIPIEFFKNLPPFEYTLESFFKVDFSKWDWSQLIPSQDFKWEEGVTPFSNKNFVFMSAIAYVVLVYLIKFSLSGKDVKGFSFNKFPIVHNLILSVWSLIMCVGAIFDIFLLATQTEYGISALFCSPKSNPITGRIYYWHYLYFISKFYEFIDTFIIVLRKKPLIFLHIWHHFIVVIIVWTWFGEGIAYGTVGLLANTLVHVFMYYYYFRTALNPNIRIWWKSYLTSGQIFQFSISFVLAIPFVVQDLFVDPNTGIIGHNCTGYSSFIFTMINNLIFLILFVNFYQGAYRGSRVKTD</sequence>
<dbReference type="InterPro" id="IPR002076">
    <property type="entry name" value="ELO_fam"/>
</dbReference>
<dbReference type="PANTHER" id="PTHR11157:SF106">
    <property type="entry name" value="ELONGATION OF FATTY ACIDS PROTEIN"/>
    <property type="match status" value="1"/>
</dbReference>
<dbReference type="EMBL" id="LODT01000001">
    <property type="protein sequence ID" value="KYR02659.1"/>
    <property type="molecule type" value="Genomic_DNA"/>
</dbReference>
<keyword evidence="7 10" id="KW-0443">Lipid metabolism</keyword>
<feature type="transmembrane region" description="Helical" evidence="10">
    <location>
        <begin position="239"/>
        <end position="259"/>
    </location>
</feature>
<keyword evidence="12" id="KW-1185">Reference proteome</keyword>